<dbReference type="PROSITE" id="PS50893">
    <property type="entry name" value="ABC_TRANSPORTER_2"/>
    <property type="match status" value="1"/>
</dbReference>
<reference evidence="9 10" key="1">
    <citation type="submission" date="2019-07" db="EMBL/GenBank/DDBJ databases">
        <title>Microlunatus dokdonensis sp. nov. isolated from the rhizospheric soil of the wild plant Elymus tsukushiensis.</title>
        <authorList>
            <person name="Ghim S.-Y."/>
            <person name="Hwang Y.-J."/>
            <person name="Son J.-S."/>
            <person name="Shin J.-H."/>
        </authorList>
    </citation>
    <scope>NUCLEOTIDE SEQUENCE [LARGE SCALE GENOMIC DNA]</scope>
    <source>
        <strain evidence="9 10">KUDC0627</strain>
    </source>
</reference>
<dbReference type="GO" id="GO:0005886">
    <property type="term" value="C:plasma membrane"/>
    <property type="evidence" value="ECO:0007669"/>
    <property type="project" value="UniProtKB-SubCell"/>
</dbReference>
<organism evidence="9 10">
    <name type="scientific">Microlunatus elymi</name>
    <dbReference type="NCBI Taxonomy" id="2596828"/>
    <lineage>
        <taxon>Bacteria</taxon>
        <taxon>Bacillati</taxon>
        <taxon>Actinomycetota</taxon>
        <taxon>Actinomycetes</taxon>
        <taxon>Propionibacteriales</taxon>
        <taxon>Propionibacteriaceae</taxon>
        <taxon>Microlunatus</taxon>
    </lineage>
</organism>
<dbReference type="PROSITE" id="PS00211">
    <property type="entry name" value="ABC_TRANSPORTER_1"/>
    <property type="match status" value="1"/>
</dbReference>
<keyword evidence="5 7" id="KW-1133">Transmembrane helix</keyword>
<evidence type="ECO:0000256" key="4">
    <source>
        <dbReference type="ARBA" id="ARBA00022840"/>
    </source>
</evidence>
<dbReference type="Proteomes" id="UP000319263">
    <property type="component" value="Chromosome"/>
</dbReference>
<keyword evidence="4 9" id="KW-0067">ATP-binding</keyword>
<dbReference type="InterPro" id="IPR017871">
    <property type="entry name" value="ABC_transporter-like_CS"/>
</dbReference>
<dbReference type="RefSeq" id="WP_143988340.1">
    <property type="nucleotide sequence ID" value="NZ_CP041692.1"/>
</dbReference>
<dbReference type="InterPro" id="IPR003593">
    <property type="entry name" value="AAA+_ATPase"/>
</dbReference>
<dbReference type="InterPro" id="IPR027417">
    <property type="entry name" value="P-loop_NTPase"/>
</dbReference>
<evidence type="ECO:0000256" key="6">
    <source>
        <dbReference type="ARBA" id="ARBA00023136"/>
    </source>
</evidence>
<dbReference type="PANTHER" id="PTHR24221">
    <property type="entry name" value="ATP-BINDING CASSETTE SUB-FAMILY B"/>
    <property type="match status" value="1"/>
</dbReference>
<keyword evidence="6 7" id="KW-0472">Membrane</keyword>
<evidence type="ECO:0000256" key="3">
    <source>
        <dbReference type="ARBA" id="ARBA00022741"/>
    </source>
</evidence>
<evidence type="ECO:0000259" key="8">
    <source>
        <dbReference type="PROSITE" id="PS50893"/>
    </source>
</evidence>
<dbReference type="GO" id="GO:0005524">
    <property type="term" value="F:ATP binding"/>
    <property type="evidence" value="ECO:0007669"/>
    <property type="project" value="UniProtKB-KW"/>
</dbReference>
<dbReference type="OrthoDB" id="3801191at2"/>
<dbReference type="Gene3D" id="3.40.50.300">
    <property type="entry name" value="P-loop containing nucleotide triphosphate hydrolases"/>
    <property type="match status" value="1"/>
</dbReference>
<comment type="subcellular location">
    <subcellularLocation>
        <location evidence="1">Cell membrane</location>
        <topology evidence="1">Multi-pass membrane protein</topology>
    </subcellularLocation>
</comment>
<dbReference type="Pfam" id="PF00005">
    <property type="entry name" value="ABC_tran"/>
    <property type="match status" value="1"/>
</dbReference>
<dbReference type="InterPro" id="IPR039421">
    <property type="entry name" value="Type_1_exporter"/>
</dbReference>
<feature type="transmembrane region" description="Helical" evidence="7">
    <location>
        <begin position="58"/>
        <end position="78"/>
    </location>
</feature>
<dbReference type="SUPFAM" id="SSF52540">
    <property type="entry name" value="P-loop containing nucleoside triphosphate hydrolases"/>
    <property type="match status" value="1"/>
</dbReference>
<protein>
    <submittedName>
        <fullName evidence="9">ABC transporter ATP-binding protein</fullName>
    </submittedName>
</protein>
<dbReference type="GO" id="GO:0034040">
    <property type="term" value="F:ATPase-coupled lipid transmembrane transporter activity"/>
    <property type="evidence" value="ECO:0007669"/>
    <property type="project" value="TreeGrafter"/>
</dbReference>
<evidence type="ECO:0000256" key="5">
    <source>
        <dbReference type="ARBA" id="ARBA00022989"/>
    </source>
</evidence>
<dbReference type="GO" id="GO:0016887">
    <property type="term" value="F:ATP hydrolysis activity"/>
    <property type="evidence" value="ECO:0007669"/>
    <property type="project" value="InterPro"/>
</dbReference>
<sequence length="593" mass="63688">MIATLRALALVCATAFRVSKKETIAAFTETVGQILRGLNPLFFGLFASGVVHHDPTQLIIAVAGLACSTGITGALQVIGVNARIKQQTYVAFEFSRQTSLLMATIETLDHHEDPELQDKLQTFRTWSGSVGQALNAVLNLIHTVAWSGTTVVVALTADWRLLILAALGVPRLLLIARTARWDKIAEEKGSPYRRLTDRLVDLTRDPDAGAEARVFGLRRVMMQRIRDSARAAQQPDLVRNSKHALLDLCNGIFYFGGAIAIIGWMISDAIDGSVSVAVLTIAITSIGSLQQVSSNLVANIKWLGEASRSAVRFVWLRDYAAGVHHRYTGELQPPARLATGLRLEGVSYRYNGAEHDSVHRIDLDLPAGSVVALVGENGAGKSTLVKLLTGMYQPTEGRILVDGVDLAEIDLTAWRERASAAFQDHADLEFAALHAVGLGEVGRVDDEGEVRRALHDGAASDVLTALPDGLATQLGPSWPAGVDLSGGQWQRLAIARGMMRQKPLLLALDEPTSALDAATEHALFDRYAVAARSAGGRGGVTLLVTHRFSTVAAADIVLVLAGGRIVEQGTHDQLMAAGGAYAELYEIQARGYR</sequence>
<keyword evidence="3" id="KW-0547">Nucleotide-binding</keyword>
<dbReference type="InterPro" id="IPR036640">
    <property type="entry name" value="ABC1_TM_sf"/>
</dbReference>
<evidence type="ECO:0000313" key="9">
    <source>
        <dbReference type="EMBL" id="QDP98401.1"/>
    </source>
</evidence>
<evidence type="ECO:0000256" key="2">
    <source>
        <dbReference type="ARBA" id="ARBA00022692"/>
    </source>
</evidence>
<dbReference type="Gene3D" id="1.20.1560.10">
    <property type="entry name" value="ABC transporter type 1, transmembrane domain"/>
    <property type="match status" value="1"/>
</dbReference>
<proteinExistence type="predicted"/>
<dbReference type="AlphaFoldDB" id="A0A516Q5B3"/>
<dbReference type="SMART" id="SM00382">
    <property type="entry name" value="AAA"/>
    <property type="match status" value="1"/>
</dbReference>
<dbReference type="InterPro" id="IPR003439">
    <property type="entry name" value="ABC_transporter-like_ATP-bd"/>
</dbReference>
<feature type="domain" description="ABC transporter" evidence="8">
    <location>
        <begin position="341"/>
        <end position="587"/>
    </location>
</feature>
<evidence type="ECO:0000313" key="10">
    <source>
        <dbReference type="Proteomes" id="UP000319263"/>
    </source>
</evidence>
<keyword evidence="2 7" id="KW-0812">Transmembrane</keyword>
<gene>
    <name evidence="9" type="ORF">FOE78_23075</name>
</gene>
<feature type="transmembrane region" description="Helical" evidence="7">
    <location>
        <begin position="244"/>
        <end position="266"/>
    </location>
</feature>
<accession>A0A516Q5B3</accession>
<keyword evidence="10" id="KW-1185">Reference proteome</keyword>
<name>A0A516Q5B3_9ACTN</name>
<dbReference type="SUPFAM" id="SSF90123">
    <property type="entry name" value="ABC transporter transmembrane region"/>
    <property type="match status" value="1"/>
</dbReference>
<evidence type="ECO:0000256" key="1">
    <source>
        <dbReference type="ARBA" id="ARBA00004651"/>
    </source>
</evidence>
<evidence type="ECO:0000256" key="7">
    <source>
        <dbReference type="SAM" id="Phobius"/>
    </source>
</evidence>
<dbReference type="EMBL" id="CP041692">
    <property type="protein sequence ID" value="QDP98401.1"/>
    <property type="molecule type" value="Genomic_DNA"/>
</dbReference>
<dbReference type="PANTHER" id="PTHR24221:SF654">
    <property type="entry name" value="ATP-BINDING CASSETTE SUB-FAMILY B MEMBER 6"/>
    <property type="match status" value="1"/>
</dbReference>
<dbReference type="KEGG" id="mik:FOE78_23075"/>